<accession>A0A2G2ZLN1</accession>
<dbReference type="Proteomes" id="UP000222542">
    <property type="component" value="Unassembled WGS sequence"/>
</dbReference>
<gene>
    <name evidence="3" type="ORF">T459_11335</name>
</gene>
<keyword evidence="1" id="KW-1133">Transmembrane helix</keyword>
<evidence type="ECO:0000259" key="2">
    <source>
        <dbReference type="Pfam" id="PF26584"/>
    </source>
</evidence>
<dbReference type="STRING" id="4072.A0A2G2ZLN1"/>
<feature type="transmembrane region" description="Helical" evidence="1">
    <location>
        <begin position="221"/>
        <end position="239"/>
    </location>
</feature>
<feature type="domain" description="At1g61900-like C-terminal" evidence="2">
    <location>
        <begin position="150"/>
        <end position="191"/>
    </location>
</feature>
<organism evidence="3 4">
    <name type="scientific">Capsicum annuum</name>
    <name type="common">Capsicum pepper</name>
    <dbReference type="NCBI Taxonomy" id="4072"/>
    <lineage>
        <taxon>Eukaryota</taxon>
        <taxon>Viridiplantae</taxon>
        <taxon>Streptophyta</taxon>
        <taxon>Embryophyta</taxon>
        <taxon>Tracheophyta</taxon>
        <taxon>Spermatophyta</taxon>
        <taxon>Magnoliopsida</taxon>
        <taxon>eudicotyledons</taxon>
        <taxon>Gunneridae</taxon>
        <taxon>Pentapetalae</taxon>
        <taxon>asterids</taxon>
        <taxon>lamiids</taxon>
        <taxon>Solanales</taxon>
        <taxon>Solanaceae</taxon>
        <taxon>Solanoideae</taxon>
        <taxon>Capsiceae</taxon>
        <taxon>Capsicum</taxon>
    </lineage>
</organism>
<keyword evidence="4" id="KW-1185">Reference proteome</keyword>
<proteinExistence type="predicted"/>
<reference evidence="3 4" key="2">
    <citation type="journal article" date="2017" name="Genome Biol.">
        <title>New reference genome sequences of hot pepper reveal the massive evolution of plant disease-resistance genes by retroduplication.</title>
        <authorList>
            <person name="Kim S."/>
            <person name="Park J."/>
            <person name="Yeom S.I."/>
            <person name="Kim Y.M."/>
            <person name="Seo E."/>
            <person name="Kim K.T."/>
            <person name="Kim M.S."/>
            <person name="Lee J.M."/>
            <person name="Cheong K."/>
            <person name="Shin H.S."/>
            <person name="Kim S.B."/>
            <person name="Han K."/>
            <person name="Lee J."/>
            <person name="Park M."/>
            <person name="Lee H.A."/>
            <person name="Lee H.Y."/>
            <person name="Lee Y."/>
            <person name="Oh S."/>
            <person name="Lee J.H."/>
            <person name="Choi E."/>
            <person name="Choi E."/>
            <person name="Lee S.E."/>
            <person name="Jeon J."/>
            <person name="Kim H."/>
            <person name="Choi G."/>
            <person name="Song H."/>
            <person name="Lee J."/>
            <person name="Lee S.C."/>
            <person name="Kwon J.K."/>
            <person name="Lee H.Y."/>
            <person name="Koo N."/>
            <person name="Hong Y."/>
            <person name="Kim R.W."/>
            <person name="Kang W.H."/>
            <person name="Huh J.H."/>
            <person name="Kang B.C."/>
            <person name="Yang T.J."/>
            <person name="Lee Y.H."/>
            <person name="Bennetzen J.L."/>
            <person name="Choi D."/>
        </authorList>
    </citation>
    <scope>NUCLEOTIDE SEQUENCE [LARGE SCALE GENOMIC DNA]</scope>
    <source>
        <strain evidence="4">cv. CM334</strain>
    </source>
</reference>
<dbReference type="Pfam" id="PF26584">
    <property type="entry name" value="At1g61900"/>
    <property type="match status" value="1"/>
</dbReference>
<dbReference type="AlphaFoldDB" id="A0A2G2ZLN1"/>
<dbReference type="EMBL" id="AYRZ02000004">
    <property type="protein sequence ID" value="PHT82892.1"/>
    <property type="molecule type" value="Genomic_DNA"/>
</dbReference>
<evidence type="ECO:0000313" key="4">
    <source>
        <dbReference type="Proteomes" id="UP000222542"/>
    </source>
</evidence>
<dbReference type="PANTHER" id="PTHR33831">
    <property type="entry name" value="GPI-ANCHORED PROTEIN"/>
    <property type="match status" value="1"/>
</dbReference>
<name>A0A2G2ZLN1_CAPAN</name>
<keyword evidence="1" id="KW-0472">Membrane</keyword>
<protein>
    <recommendedName>
        <fullName evidence="2">At1g61900-like C-terminal domain-containing protein</fullName>
    </recommendedName>
</protein>
<comment type="caution">
    <text evidence="3">The sequence shown here is derived from an EMBL/GenBank/DDBJ whole genome shotgun (WGS) entry which is preliminary data.</text>
</comment>
<dbReference type="InterPro" id="IPR040336">
    <property type="entry name" value="At1g61900-like"/>
</dbReference>
<dbReference type="InterPro" id="IPR059003">
    <property type="entry name" value="At1g61900_C"/>
</dbReference>
<evidence type="ECO:0000256" key="1">
    <source>
        <dbReference type="SAM" id="Phobius"/>
    </source>
</evidence>
<sequence>MSSKDEDSTDALDPVPLNLWKLVIQWLPVSSSIWNCCQVAQPMTILSGAECVDPKDGFRDSSCSSMNHPKGSLIDDIKDATLSLETSPTASPQPLLPLLAPSPLAPFTNSTSPKLSGMGGEERIRWLIEYFPLVKGSLAPHIPYYNCKGKTYVSHLQRQSFVTNLQALDCAASLRLKLQKGNVSKNVYDLCCISLKDFSVQVATEGNVPTLRVRKSIPYPLLFHFFAFVPCITLPALTINTPGNEVHRDALTDMINYELKEHYD</sequence>
<dbReference type="Gramene" id="PHT82892">
    <property type="protein sequence ID" value="PHT82892"/>
    <property type="gene ID" value="T459_11335"/>
</dbReference>
<keyword evidence="1" id="KW-0812">Transmembrane</keyword>
<reference evidence="3 4" key="1">
    <citation type="journal article" date="2014" name="Nat. Genet.">
        <title>Genome sequence of the hot pepper provides insights into the evolution of pungency in Capsicum species.</title>
        <authorList>
            <person name="Kim S."/>
            <person name="Park M."/>
            <person name="Yeom S.I."/>
            <person name="Kim Y.M."/>
            <person name="Lee J.M."/>
            <person name="Lee H.A."/>
            <person name="Seo E."/>
            <person name="Choi J."/>
            <person name="Cheong K."/>
            <person name="Kim K.T."/>
            <person name="Jung K."/>
            <person name="Lee G.W."/>
            <person name="Oh S.K."/>
            <person name="Bae C."/>
            <person name="Kim S.B."/>
            <person name="Lee H.Y."/>
            <person name="Kim S.Y."/>
            <person name="Kim M.S."/>
            <person name="Kang B.C."/>
            <person name="Jo Y.D."/>
            <person name="Yang H.B."/>
            <person name="Jeong H.J."/>
            <person name="Kang W.H."/>
            <person name="Kwon J.K."/>
            <person name="Shin C."/>
            <person name="Lim J.Y."/>
            <person name="Park J.H."/>
            <person name="Huh J.H."/>
            <person name="Kim J.S."/>
            <person name="Kim B.D."/>
            <person name="Cohen O."/>
            <person name="Paran I."/>
            <person name="Suh M.C."/>
            <person name="Lee S.B."/>
            <person name="Kim Y.K."/>
            <person name="Shin Y."/>
            <person name="Noh S.J."/>
            <person name="Park J."/>
            <person name="Seo Y.S."/>
            <person name="Kwon S.Y."/>
            <person name="Kim H.A."/>
            <person name="Park J.M."/>
            <person name="Kim H.J."/>
            <person name="Choi S.B."/>
            <person name="Bosland P.W."/>
            <person name="Reeves G."/>
            <person name="Jo S.H."/>
            <person name="Lee B.W."/>
            <person name="Cho H.T."/>
            <person name="Choi H.S."/>
            <person name="Lee M.S."/>
            <person name="Yu Y."/>
            <person name="Do Choi Y."/>
            <person name="Park B.S."/>
            <person name="van Deynze A."/>
            <person name="Ashrafi H."/>
            <person name="Hill T."/>
            <person name="Kim W.T."/>
            <person name="Pai H.S."/>
            <person name="Ahn H.K."/>
            <person name="Yeam I."/>
            <person name="Giovannoni J.J."/>
            <person name="Rose J.K."/>
            <person name="Sorensen I."/>
            <person name="Lee S.J."/>
            <person name="Kim R.W."/>
            <person name="Choi I.Y."/>
            <person name="Choi B.S."/>
            <person name="Lim J.S."/>
            <person name="Lee Y.H."/>
            <person name="Choi D."/>
        </authorList>
    </citation>
    <scope>NUCLEOTIDE SEQUENCE [LARGE SCALE GENOMIC DNA]</scope>
    <source>
        <strain evidence="4">cv. CM334</strain>
    </source>
</reference>
<evidence type="ECO:0000313" key="3">
    <source>
        <dbReference type="EMBL" id="PHT82892.1"/>
    </source>
</evidence>
<dbReference type="PANTHER" id="PTHR33831:SF9">
    <property type="entry name" value="SPARK DOMAIN-CONTAINING PROTEIN"/>
    <property type="match status" value="1"/>
</dbReference>